<accession>A0A8S5LT08</accession>
<name>A0A8S5LT08_9CAUD</name>
<protein>
    <submittedName>
        <fullName evidence="1">PORTAL PROTEIN</fullName>
    </submittedName>
</protein>
<dbReference type="EMBL" id="BK014731">
    <property type="protein sequence ID" value="DAD73173.1"/>
    <property type="molecule type" value="Genomic_DNA"/>
</dbReference>
<dbReference type="InterPro" id="IPR021145">
    <property type="entry name" value="Portal_protein_SPP1_Gp6-like"/>
</dbReference>
<sequence length="485" mass="55171">MLTVSEIKTFIDKDASSTKKRRAMEGRRYYEADHDIKNCRIFFIDSDGKLQEDLTKSNIRISHPFFRLLVDQQAQYMLSGHDGFVKSDIPALQTELDAYFNENENFVAELLELISGAVSKGWEYMYAYKDESDRTAFQTADSIGVVEVREKETDDGCAYVIFWYVDRIGKDNKKIKRIQVWDDKQTWFYCQVDDGAIVPDESVDHNPRPHIIYKKDGDESTYYDDYGLIPFFRLDNGKKQISGLKPIKALIDDYDLMNAGLSNNIQDTNEALYVVRGFQGNNLDELMVNIKAKKHIGVDDDGGVDIKTVDIPVEARKIKMEVDEKNIFRFGQGVNTESLKDTSATTSIAIKSAYANLDLKCDGLLPFLLQFMRKLLKLVLKEINDTQGTDYEQKDVYFDFDREIITNAQENAQIDLTKAQEQQTKVTTIQNAATLLGQELTMQLICEALELDYDDIKDKLPTPEEDPTAAAQAALGGIQPEGDVM</sequence>
<proteinExistence type="predicted"/>
<organism evidence="1">
    <name type="scientific">Myoviridae sp. ct25F5</name>
    <dbReference type="NCBI Taxonomy" id="2826604"/>
    <lineage>
        <taxon>Viruses</taxon>
        <taxon>Duplodnaviria</taxon>
        <taxon>Heunggongvirae</taxon>
        <taxon>Uroviricota</taxon>
        <taxon>Caudoviricetes</taxon>
    </lineage>
</organism>
<dbReference type="Pfam" id="PF05133">
    <property type="entry name" value="SPP1_portal"/>
    <property type="match status" value="1"/>
</dbReference>
<reference evidence="1" key="1">
    <citation type="journal article" date="2021" name="Proc. Natl. Acad. Sci. U.S.A.">
        <title>A Catalog of Tens of Thousands of Viruses from Human Metagenomes Reveals Hidden Associations with Chronic Diseases.</title>
        <authorList>
            <person name="Tisza M.J."/>
            <person name="Buck C.B."/>
        </authorList>
    </citation>
    <scope>NUCLEOTIDE SEQUENCE</scope>
    <source>
        <strain evidence="1">Ct25F5</strain>
    </source>
</reference>
<evidence type="ECO:0000313" key="1">
    <source>
        <dbReference type="EMBL" id="DAD73173.1"/>
    </source>
</evidence>